<organism evidence="2 3">
    <name type="scientific">Dorcoceras hygrometricum</name>
    <dbReference type="NCBI Taxonomy" id="472368"/>
    <lineage>
        <taxon>Eukaryota</taxon>
        <taxon>Viridiplantae</taxon>
        <taxon>Streptophyta</taxon>
        <taxon>Embryophyta</taxon>
        <taxon>Tracheophyta</taxon>
        <taxon>Spermatophyta</taxon>
        <taxon>Magnoliopsida</taxon>
        <taxon>eudicotyledons</taxon>
        <taxon>Gunneridae</taxon>
        <taxon>Pentapetalae</taxon>
        <taxon>asterids</taxon>
        <taxon>lamiids</taxon>
        <taxon>Lamiales</taxon>
        <taxon>Gesneriaceae</taxon>
        <taxon>Didymocarpoideae</taxon>
        <taxon>Trichosporeae</taxon>
        <taxon>Loxocarpinae</taxon>
        <taxon>Dorcoceras</taxon>
    </lineage>
</organism>
<dbReference type="PANTHER" id="PTHR34189">
    <property type="entry name" value="TRANSMEMBRANE PROTEIN"/>
    <property type="match status" value="1"/>
</dbReference>
<dbReference type="OrthoDB" id="1028093at2759"/>
<sequence>MYRSASTNRVLDGHFSHHSSSAALRALSLEASELPVYEPMSETAKKDRARARFSEDAVHFIPLVLLLCALILWVFSSPDIGARGSSIAAKIQGMTIEGDVDTDGTGHLPAELGDLDLTKPADNNINIENIAKTRNPRKK</sequence>
<proteinExistence type="predicted"/>
<feature type="transmembrane region" description="Helical" evidence="1">
    <location>
        <begin position="57"/>
        <end position="75"/>
    </location>
</feature>
<gene>
    <name evidence="2" type="ORF">F511_09179</name>
</gene>
<keyword evidence="1" id="KW-1133">Transmembrane helix</keyword>
<keyword evidence="3" id="KW-1185">Reference proteome</keyword>
<evidence type="ECO:0000313" key="3">
    <source>
        <dbReference type="Proteomes" id="UP000250235"/>
    </source>
</evidence>
<dbReference type="Proteomes" id="UP000250235">
    <property type="component" value="Unassembled WGS sequence"/>
</dbReference>
<name>A0A2Z7D067_9LAMI</name>
<dbReference type="PANTHER" id="PTHR34189:SF4">
    <property type="entry name" value="TRANSMEMBRANE PROTEIN"/>
    <property type="match status" value="1"/>
</dbReference>
<keyword evidence="1" id="KW-0472">Membrane</keyword>
<evidence type="ECO:0008006" key="4">
    <source>
        <dbReference type="Google" id="ProtNLM"/>
    </source>
</evidence>
<dbReference type="EMBL" id="KQ991562">
    <property type="protein sequence ID" value="KZV51915.1"/>
    <property type="molecule type" value="Genomic_DNA"/>
</dbReference>
<evidence type="ECO:0000313" key="2">
    <source>
        <dbReference type="EMBL" id="KZV51915.1"/>
    </source>
</evidence>
<reference evidence="2 3" key="1">
    <citation type="journal article" date="2015" name="Proc. Natl. Acad. Sci. U.S.A.">
        <title>The resurrection genome of Boea hygrometrica: A blueprint for survival of dehydration.</title>
        <authorList>
            <person name="Xiao L."/>
            <person name="Yang G."/>
            <person name="Zhang L."/>
            <person name="Yang X."/>
            <person name="Zhao S."/>
            <person name="Ji Z."/>
            <person name="Zhou Q."/>
            <person name="Hu M."/>
            <person name="Wang Y."/>
            <person name="Chen M."/>
            <person name="Xu Y."/>
            <person name="Jin H."/>
            <person name="Xiao X."/>
            <person name="Hu G."/>
            <person name="Bao F."/>
            <person name="Hu Y."/>
            <person name="Wan P."/>
            <person name="Li L."/>
            <person name="Deng X."/>
            <person name="Kuang T."/>
            <person name="Xiang C."/>
            <person name="Zhu J.K."/>
            <person name="Oliver M.J."/>
            <person name="He Y."/>
        </authorList>
    </citation>
    <scope>NUCLEOTIDE SEQUENCE [LARGE SCALE GENOMIC DNA]</scope>
    <source>
        <strain evidence="3">cv. XS01</strain>
    </source>
</reference>
<dbReference type="AlphaFoldDB" id="A0A2Z7D067"/>
<keyword evidence="1" id="KW-0812">Transmembrane</keyword>
<protein>
    <recommendedName>
        <fullName evidence="4">Transmembrane protein</fullName>
    </recommendedName>
</protein>
<accession>A0A2Z7D067</accession>
<evidence type="ECO:0000256" key="1">
    <source>
        <dbReference type="SAM" id="Phobius"/>
    </source>
</evidence>